<evidence type="ECO:0000256" key="1">
    <source>
        <dbReference type="ARBA" id="ARBA00022729"/>
    </source>
</evidence>
<gene>
    <name evidence="3" type="ORF">ACE1B6_04755</name>
</gene>
<dbReference type="Pfam" id="PF02230">
    <property type="entry name" value="Abhydrolase_2"/>
    <property type="match status" value="1"/>
</dbReference>
<dbReference type="PANTHER" id="PTHR43037">
    <property type="entry name" value="UNNAMED PRODUCT-RELATED"/>
    <property type="match status" value="1"/>
</dbReference>
<dbReference type="RefSeq" id="WP_413256094.1">
    <property type="nucleotide sequence ID" value="NZ_JBHFNS010000019.1"/>
</dbReference>
<dbReference type="EMBL" id="JBHFNS010000019">
    <property type="protein sequence ID" value="MFB2934567.1"/>
    <property type="molecule type" value="Genomic_DNA"/>
</dbReference>
<keyword evidence="1" id="KW-0732">Signal</keyword>
<sequence length="211" mass="24010">MQQEVSGNRTYNYLLFLPKGYETKEKWPLILFLHGAGERGDNLNFLKRHGVSRVVEEQADFPFIVVSPQCTHRQYWSVPLLLRLLDEAIANFKVDPERIYLTGLSMGGYGTWHLAAAHPHLFAAIAPICGGGDVDAAFNLKNLPVWAFHGAKDRVVPISESEEMVKAVKKIGGNIKFTVYPETEHDSWTETYNNPELYEWFLAHQRTSLVH</sequence>
<evidence type="ECO:0000313" key="3">
    <source>
        <dbReference type="EMBL" id="MFB2934567.1"/>
    </source>
</evidence>
<proteinExistence type="predicted"/>
<evidence type="ECO:0000313" key="4">
    <source>
        <dbReference type="Proteomes" id="UP001576776"/>
    </source>
</evidence>
<dbReference type="PANTHER" id="PTHR43037:SF1">
    <property type="entry name" value="BLL1128 PROTEIN"/>
    <property type="match status" value="1"/>
</dbReference>
<reference evidence="3 4" key="1">
    <citation type="submission" date="2024-09" db="EMBL/GenBank/DDBJ databases">
        <title>Floridaenema gen nov. (Aerosakkonemataceae, Aerosakkonematales ord. nov., Cyanobacteria) from benthic tropical and subtropical fresh waters, with the description of four new species.</title>
        <authorList>
            <person name="Moretto J.A."/>
            <person name="Berthold D.E."/>
            <person name="Lefler F.W."/>
            <person name="Huang I.-S."/>
            <person name="Laughinghouse H. IV."/>
        </authorList>
    </citation>
    <scope>NUCLEOTIDE SEQUENCE [LARGE SCALE GENOMIC DNA]</scope>
    <source>
        <strain evidence="3 4">BLCC-F154</strain>
    </source>
</reference>
<name>A0ABV4Y6Y3_9CYAN</name>
<evidence type="ECO:0000259" key="2">
    <source>
        <dbReference type="Pfam" id="PF02230"/>
    </source>
</evidence>
<dbReference type="Gene3D" id="3.40.50.1820">
    <property type="entry name" value="alpha/beta hydrolase"/>
    <property type="match status" value="1"/>
</dbReference>
<comment type="caution">
    <text evidence="3">The sequence shown here is derived from an EMBL/GenBank/DDBJ whole genome shotgun (WGS) entry which is preliminary data.</text>
</comment>
<feature type="domain" description="Phospholipase/carboxylesterase/thioesterase" evidence="2">
    <location>
        <begin position="81"/>
        <end position="190"/>
    </location>
</feature>
<dbReference type="SUPFAM" id="SSF53474">
    <property type="entry name" value="alpha/beta-Hydrolases"/>
    <property type="match status" value="1"/>
</dbReference>
<dbReference type="InterPro" id="IPR003140">
    <property type="entry name" value="PLipase/COase/thioEstase"/>
</dbReference>
<protein>
    <submittedName>
        <fullName evidence="3">Prolyl oligopeptidase family serine peptidase</fullName>
    </submittedName>
</protein>
<keyword evidence="4" id="KW-1185">Reference proteome</keyword>
<dbReference type="InterPro" id="IPR029058">
    <property type="entry name" value="AB_hydrolase_fold"/>
</dbReference>
<accession>A0ABV4Y6Y3</accession>
<dbReference type="InterPro" id="IPR050955">
    <property type="entry name" value="Plant_Biomass_Hydrol_Est"/>
</dbReference>
<organism evidence="3 4">
    <name type="scientific">Floridaenema fluviatile BLCC-F154</name>
    <dbReference type="NCBI Taxonomy" id="3153640"/>
    <lineage>
        <taxon>Bacteria</taxon>
        <taxon>Bacillati</taxon>
        <taxon>Cyanobacteriota</taxon>
        <taxon>Cyanophyceae</taxon>
        <taxon>Oscillatoriophycideae</taxon>
        <taxon>Aerosakkonematales</taxon>
        <taxon>Aerosakkonemataceae</taxon>
        <taxon>Floridanema</taxon>
        <taxon>Floridanema fluviatile</taxon>
    </lineage>
</organism>
<dbReference type="Proteomes" id="UP001576776">
    <property type="component" value="Unassembled WGS sequence"/>
</dbReference>